<keyword evidence="3" id="KW-0812">Transmembrane</keyword>
<evidence type="ECO:0000256" key="7">
    <source>
        <dbReference type="ARBA" id="ARBA00023315"/>
    </source>
</evidence>
<dbReference type="InterPro" id="IPR002123">
    <property type="entry name" value="Plipid/glycerol_acylTrfase"/>
</dbReference>
<keyword evidence="4" id="KW-1133">Transmembrane helix</keyword>
<reference evidence="9 10" key="1">
    <citation type="submission" date="2017-03" db="EMBL/GenBank/DDBJ databases">
        <title>Complete genome sequence of the novel DNRA strain Pseudomonas sp. S-6-2 isolated from Chinese polluted river sediment. Journal of Biotechnology.</title>
        <authorList>
            <person name="Li J."/>
            <person name="Xiang F."/>
            <person name="Wang L."/>
            <person name="Xi L."/>
            <person name="Liu J."/>
        </authorList>
    </citation>
    <scope>NUCLEOTIDE SEQUENCE [LARGE SCALE GENOMIC DNA]</scope>
    <source>
        <strain evidence="9 10">S-6-2</strain>
    </source>
</reference>
<dbReference type="EMBL" id="CP020100">
    <property type="protein sequence ID" value="AQZ96874.1"/>
    <property type="molecule type" value="Genomic_DNA"/>
</dbReference>
<evidence type="ECO:0000256" key="4">
    <source>
        <dbReference type="ARBA" id="ARBA00022989"/>
    </source>
</evidence>
<comment type="subcellular location">
    <subcellularLocation>
        <location evidence="1">Membrane</location>
    </subcellularLocation>
</comment>
<keyword evidence="2" id="KW-0808">Transferase</keyword>
<organism evidence="9 10">
    <name type="scientific">Halopseudomonas phragmitis</name>
    <dbReference type="NCBI Taxonomy" id="1931241"/>
    <lineage>
        <taxon>Bacteria</taxon>
        <taxon>Pseudomonadati</taxon>
        <taxon>Pseudomonadota</taxon>
        <taxon>Gammaproteobacteria</taxon>
        <taxon>Pseudomonadales</taxon>
        <taxon>Pseudomonadaceae</taxon>
        <taxon>Halopseudomonas</taxon>
    </lineage>
</organism>
<dbReference type="STRING" id="1931241.BVH74_17255"/>
<dbReference type="PANTHER" id="PTHR23063">
    <property type="entry name" value="PHOSPHOLIPID ACYLTRANSFERASE"/>
    <property type="match status" value="1"/>
</dbReference>
<keyword evidence="6" id="KW-0472">Membrane</keyword>
<dbReference type="CDD" id="cd07989">
    <property type="entry name" value="LPLAT_AGPAT-like"/>
    <property type="match status" value="1"/>
</dbReference>
<evidence type="ECO:0000256" key="6">
    <source>
        <dbReference type="ARBA" id="ARBA00023136"/>
    </source>
</evidence>
<dbReference type="Pfam" id="PF01553">
    <property type="entry name" value="Acyltransferase"/>
    <property type="match status" value="1"/>
</dbReference>
<accession>A0A1V0BAQ0</accession>
<evidence type="ECO:0000313" key="9">
    <source>
        <dbReference type="EMBL" id="AQZ96874.1"/>
    </source>
</evidence>
<proteinExistence type="predicted"/>
<dbReference type="RefSeq" id="WP_080051781.1">
    <property type="nucleotide sequence ID" value="NZ_CP020100.1"/>
</dbReference>
<evidence type="ECO:0000259" key="8">
    <source>
        <dbReference type="SMART" id="SM00563"/>
    </source>
</evidence>
<dbReference type="Proteomes" id="UP000243488">
    <property type="component" value="Chromosome"/>
</dbReference>
<dbReference type="PANTHER" id="PTHR23063:SF52">
    <property type="entry name" value="LYSOPHOSPHATIDYLCHOLINE ACYLTRANSFERASE"/>
    <property type="match status" value="1"/>
</dbReference>
<dbReference type="GO" id="GO:0006629">
    <property type="term" value="P:lipid metabolic process"/>
    <property type="evidence" value="ECO:0007669"/>
    <property type="project" value="UniProtKB-KW"/>
</dbReference>
<dbReference type="GO" id="GO:0016746">
    <property type="term" value="F:acyltransferase activity"/>
    <property type="evidence" value="ECO:0007669"/>
    <property type="project" value="UniProtKB-KW"/>
</dbReference>
<name>A0A1V0BAQ0_9GAMM</name>
<dbReference type="AlphaFoldDB" id="A0A1V0BAQ0"/>
<sequence length="263" mass="29071">MGVKRSWRALCVAGWILTGLLLATWTALLQPFNPRWLAAHRQRLTRHWMRTLIRLLPLRIRCHGTPPNGTTLWVSNHVSWLDIVVLGAQAPVHFLSKAEVRHWPVIGWLAAAAGTLFIKRGQGSGSQLQEQLSHALNQGRSLVLFAEGTTTAGDQVRTFHARMLACAQTTGTPVQPVAIAYRYNGQRDQYAPFIGDDEFTRHLWRLLGCPGVIEVEVYFLPLLASQGNERNQLARQAQSAVAQALGLPDSSARKSGSDFKAAA</sequence>
<protein>
    <recommendedName>
        <fullName evidence="8">Phospholipid/glycerol acyltransferase domain-containing protein</fullName>
    </recommendedName>
</protein>
<keyword evidence="5" id="KW-0443">Lipid metabolism</keyword>
<evidence type="ECO:0000256" key="5">
    <source>
        <dbReference type="ARBA" id="ARBA00023098"/>
    </source>
</evidence>
<gene>
    <name evidence="9" type="ORF">BVH74_17255</name>
</gene>
<dbReference type="SUPFAM" id="SSF69593">
    <property type="entry name" value="Glycerol-3-phosphate (1)-acyltransferase"/>
    <property type="match status" value="1"/>
</dbReference>
<evidence type="ECO:0000256" key="1">
    <source>
        <dbReference type="ARBA" id="ARBA00004370"/>
    </source>
</evidence>
<dbReference type="KEGG" id="ppha:BVH74_17255"/>
<evidence type="ECO:0000256" key="2">
    <source>
        <dbReference type="ARBA" id="ARBA00022679"/>
    </source>
</evidence>
<keyword evidence="7" id="KW-0012">Acyltransferase</keyword>
<feature type="domain" description="Phospholipid/glycerol acyltransferase" evidence="8">
    <location>
        <begin position="71"/>
        <end position="182"/>
    </location>
</feature>
<dbReference type="SMART" id="SM00563">
    <property type="entry name" value="PlsC"/>
    <property type="match status" value="1"/>
</dbReference>
<keyword evidence="10" id="KW-1185">Reference proteome</keyword>
<evidence type="ECO:0000256" key="3">
    <source>
        <dbReference type="ARBA" id="ARBA00022692"/>
    </source>
</evidence>
<dbReference type="GO" id="GO:0016020">
    <property type="term" value="C:membrane"/>
    <property type="evidence" value="ECO:0007669"/>
    <property type="project" value="UniProtKB-SubCell"/>
</dbReference>
<evidence type="ECO:0000313" key="10">
    <source>
        <dbReference type="Proteomes" id="UP000243488"/>
    </source>
</evidence>